<proteinExistence type="predicted"/>
<accession>A0A378BBA6</accession>
<keyword evidence="1" id="KW-0812">Transmembrane</keyword>
<name>A0A378BBA6_KLEPO</name>
<gene>
    <name evidence="2" type="primary">oppC_2</name>
    <name evidence="2" type="ORF">NCTC5050_04741</name>
</gene>
<dbReference type="AlphaFoldDB" id="A0A378BBA6"/>
<evidence type="ECO:0000313" key="3">
    <source>
        <dbReference type="Proteomes" id="UP000255382"/>
    </source>
</evidence>
<dbReference type="EMBL" id="UGLZ01000005">
    <property type="protein sequence ID" value="STV34305.1"/>
    <property type="molecule type" value="Genomic_DNA"/>
</dbReference>
<dbReference type="Proteomes" id="UP000255382">
    <property type="component" value="Unassembled WGS sequence"/>
</dbReference>
<reference evidence="2 3" key="1">
    <citation type="submission" date="2018-06" db="EMBL/GenBank/DDBJ databases">
        <authorList>
            <consortium name="Pathogen Informatics"/>
            <person name="Doyle S."/>
        </authorList>
    </citation>
    <scope>NUCLEOTIDE SEQUENCE [LARGE SCALE GENOMIC DNA]</scope>
    <source>
        <strain evidence="2 3">NCTC5050</strain>
    </source>
</reference>
<protein>
    <submittedName>
        <fullName evidence="2">Oligopeptide transport system permease OppC</fullName>
    </submittedName>
</protein>
<organism evidence="2 3">
    <name type="scientific">Klebsiella pneumoniae subsp. ozaenae</name>
    <dbReference type="NCBI Taxonomy" id="574"/>
    <lineage>
        <taxon>Bacteria</taxon>
        <taxon>Pseudomonadati</taxon>
        <taxon>Pseudomonadota</taxon>
        <taxon>Gammaproteobacteria</taxon>
        <taxon>Enterobacterales</taxon>
        <taxon>Enterobacteriaceae</taxon>
        <taxon>Klebsiella/Raoultella group</taxon>
        <taxon>Klebsiella</taxon>
        <taxon>Klebsiella pneumoniae complex</taxon>
    </lineage>
</organism>
<evidence type="ECO:0000256" key="1">
    <source>
        <dbReference type="SAM" id="Phobius"/>
    </source>
</evidence>
<evidence type="ECO:0000313" key="2">
    <source>
        <dbReference type="EMBL" id="STV34305.1"/>
    </source>
</evidence>
<keyword evidence="3" id="KW-1185">Reference proteome</keyword>
<sequence length="29" mass="3494">MMRLLEILNSFPFMFFVILLVTFLVRISC</sequence>
<keyword evidence="1" id="KW-0472">Membrane</keyword>
<feature type="transmembrane region" description="Helical" evidence="1">
    <location>
        <begin position="7"/>
        <end position="27"/>
    </location>
</feature>
<keyword evidence="1" id="KW-1133">Transmembrane helix</keyword>